<dbReference type="AlphaFoldDB" id="A0A2T7UG87"/>
<keyword evidence="3" id="KW-1185">Reference proteome</keyword>
<sequence length="559" mass="60824">MKHTFKLITLASALQATFGQAWAQTSTPTPPPGSIQQNIDQSVNQLPKPKVKPLANIDVLGLENAESIDRLLGLEIQSAALQDEIQKYWAGSIGKPVSADELQNFNGWLFEESRRLGFLSYAQTEIKKSEGGSILVVKILRPKINAVRVIAKNPALLQTYGALITQRFEQDFKANMPVDTLGLDQRLDSASYDLPIELDATIRAVGPEQIDLIVSMAEAPQRMGKVLDGVVQLNNYGLRQYGIPQVMGSLVIGGHEPKASLSLVGQKSEGITYGRGEYESALEGAQSRWRVWTAGSNSRNIMGGQSTTLGRSGEVGLGITRIHGGFRDFVFKQNVEIAARRGSSTLESTGAVTTRVHDNQFRVRITADNEKLTRDASRAEFTYTLGNYSLIEGQTQVDPSIYAKIELALRGQKSWNQDGSLFSVLKFRGQMTSARLDSYNQLSLGGIGGVRAYTSVDGTGDDGAVASLELNRRLNNGMLVGGFYDAGLIKLKNPATNGTEPLNKYTLQAIGLQLSGNVQKSSYSLTLAKGLGGYSAWTPYNIESTPNNWRLNASLTHVF</sequence>
<dbReference type="GO" id="GO:0046819">
    <property type="term" value="P:protein secretion by the type V secretion system"/>
    <property type="evidence" value="ECO:0007669"/>
    <property type="project" value="TreeGrafter"/>
</dbReference>
<feature type="chain" id="PRO_5015513590" description="Haemolysin activator HlyB C-terminal domain-containing protein" evidence="1">
    <location>
        <begin position="24"/>
        <end position="559"/>
    </location>
</feature>
<proteinExistence type="predicted"/>
<accession>A0A2T7UG87</accession>
<dbReference type="PANTHER" id="PTHR34597">
    <property type="entry name" value="SLR1661 PROTEIN"/>
    <property type="match status" value="1"/>
</dbReference>
<dbReference type="STRING" id="1293045.H663_06975"/>
<comment type="caution">
    <text evidence="2">The sequence shown here is derived from an EMBL/GenBank/DDBJ whole genome shotgun (WGS) entry which is preliminary data.</text>
</comment>
<reference evidence="2" key="1">
    <citation type="submission" date="2017-04" db="EMBL/GenBank/DDBJ databases">
        <title>Unexpected and diverse lifestyles within the genus Limnohabitans.</title>
        <authorList>
            <person name="Kasalicky V."/>
            <person name="Mehrshad M."/>
            <person name="Andrei S.-A."/>
            <person name="Salcher M."/>
            <person name="Kratochvilova H."/>
            <person name="Simek K."/>
            <person name="Ghai R."/>
        </authorList>
    </citation>
    <scope>NUCLEOTIDE SEQUENCE [LARGE SCALE GENOMIC DNA]</scope>
    <source>
        <strain evidence="2">II-D5</strain>
    </source>
</reference>
<evidence type="ECO:0000256" key="1">
    <source>
        <dbReference type="SAM" id="SignalP"/>
    </source>
</evidence>
<gene>
    <name evidence="2" type="ORF">H663_004335</name>
</gene>
<evidence type="ECO:0000313" key="3">
    <source>
        <dbReference type="Proteomes" id="UP000037507"/>
    </source>
</evidence>
<dbReference type="Gene3D" id="2.40.160.50">
    <property type="entry name" value="membrane protein fhac: a member of the omp85/tpsb transporter family"/>
    <property type="match status" value="1"/>
</dbReference>
<keyword evidence="1" id="KW-0732">Signal</keyword>
<dbReference type="OrthoDB" id="572300at2"/>
<dbReference type="GO" id="GO:0008320">
    <property type="term" value="F:protein transmembrane transporter activity"/>
    <property type="evidence" value="ECO:0007669"/>
    <property type="project" value="TreeGrafter"/>
</dbReference>
<dbReference type="PANTHER" id="PTHR34597:SF1">
    <property type="entry name" value="HEME_HEMOPEXIN TRANSPORTER PROTEIN HUXB"/>
    <property type="match status" value="1"/>
</dbReference>
<name>A0A2T7UG87_9BURK</name>
<organism evidence="2 3">
    <name type="scientific">Limnohabitans planktonicus II-D5</name>
    <dbReference type="NCBI Taxonomy" id="1293045"/>
    <lineage>
        <taxon>Bacteria</taxon>
        <taxon>Pseudomonadati</taxon>
        <taxon>Pseudomonadota</taxon>
        <taxon>Betaproteobacteria</taxon>
        <taxon>Burkholderiales</taxon>
        <taxon>Comamonadaceae</taxon>
        <taxon>Limnohabitans</taxon>
    </lineage>
</organism>
<feature type="signal peptide" evidence="1">
    <location>
        <begin position="1"/>
        <end position="23"/>
    </location>
</feature>
<dbReference type="InterPro" id="IPR051544">
    <property type="entry name" value="TPS_OM_transporter"/>
</dbReference>
<dbReference type="Proteomes" id="UP000037507">
    <property type="component" value="Unassembled WGS sequence"/>
</dbReference>
<dbReference type="EMBL" id="LFYT02000004">
    <property type="protein sequence ID" value="PVE43715.1"/>
    <property type="molecule type" value="Genomic_DNA"/>
</dbReference>
<evidence type="ECO:0008006" key="4">
    <source>
        <dbReference type="Google" id="ProtNLM"/>
    </source>
</evidence>
<dbReference type="GO" id="GO:0098046">
    <property type="term" value="C:type V protein secretion system complex"/>
    <property type="evidence" value="ECO:0007669"/>
    <property type="project" value="TreeGrafter"/>
</dbReference>
<protein>
    <recommendedName>
        <fullName evidence="4">Haemolysin activator HlyB C-terminal domain-containing protein</fullName>
    </recommendedName>
</protein>
<dbReference type="RefSeq" id="WP_053171270.1">
    <property type="nucleotide sequence ID" value="NZ_LFYT02000004.1"/>
</dbReference>
<evidence type="ECO:0000313" key="2">
    <source>
        <dbReference type="EMBL" id="PVE43715.1"/>
    </source>
</evidence>